<feature type="transmembrane region" description="Helical" evidence="7">
    <location>
        <begin position="125"/>
        <end position="144"/>
    </location>
</feature>
<name>A0AAW1U4E2_9CUCU</name>
<dbReference type="PANTHER" id="PTHR31592:SF1">
    <property type="entry name" value="TRANSMEMBRANE PROTEIN 192"/>
    <property type="match status" value="1"/>
</dbReference>
<dbReference type="Pfam" id="PF14802">
    <property type="entry name" value="TMEM192"/>
    <property type="match status" value="1"/>
</dbReference>
<feature type="transmembrane region" description="Helical" evidence="7">
    <location>
        <begin position="79"/>
        <end position="96"/>
    </location>
</feature>
<feature type="transmembrane region" description="Helical" evidence="7">
    <location>
        <begin position="164"/>
        <end position="188"/>
    </location>
</feature>
<proteinExistence type="inferred from homology"/>
<evidence type="ECO:0000256" key="2">
    <source>
        <dbReference type="ARBA" id="ARBA00006314"/>
    </source>
</evidence>
<feature type="transmembrane region" description="Helical" evidence="7">
    <location>
        <begin position="45"/>
        <end position="67"/>
    </location>
</feature>
<evidence type="ECO:0000313" key="9">
    <source>
        <dbReference type="Proteomes" id="UP001431783"/>
    </source>
</evidence>
<reference evidence="8 9" key="1">
    <citation type="submission" date="2023-03" db="EMBL/GenBank/DDBJ databases">
        <title>Genome insight into feeding habits of ladybird beetles.</title>
        <authorList>
            <person name="Li H.-S."/>
            <person name="Huang Y.-H."/>
            <person name="Pang H."/>
        </authorList>
    </citation>
    <scope>NUCLEOTIDE SEQUENCE [LARGE SCALE GENOMIC DNA]</scope>
    <source>
        <strain evidence="8">SYSU_2023b</strain>
        <tissue evidence="8">Whole body</tissue>
    </source>
</reference>
<sequence>MVSLSRSIHTNSGGATFFGDSDTMENRELQPILENYGVFRPLKTVPIFTIHLLYTLGLEILAIAYAVMHPDENHRCVEYFVIIYAHIGLWFLSLLMDQIARMKHFDLRINGYLEFYNKTHIHHRLPLYVVSLWNAVIMLIQTIMQHFYPDNFEEECLKGGTLSPLSYLCAFITVEFFLLAGININYIIRVRKFNELKLPPDVQKEEWSTVSNPDGLNQAEIGYRHLGDKLYDFIEKQADLIRHLKEHNVKLGEKIVQLSAQLKSRYSPQSSGQD</sequence>
<evidence type="ECO:0000256" key="3">
    <source>
        <dbReference type="ARBA" id="ARBA00014635"/>
    </source>
</evidence>
<dbReference type="EMBL" id="JARQZJ010000033">
    <property type="protein sequence ID" value="KAK9875523.1"/>
    <property type="molecule type" value="Genomic_DNA"/>
</dbReference>
<evidence type="ECO:0000256" key="7">
    <source>
        <dbReference type="SAM" id="Phobius"/>
    </source>
</evidence>
<dbReference type="Proteomes" id="UP001431783">
    <property type="component" value="Unassembled WGS sequence"/>
</dbReference>
<evidence type="ECO:0000256" key="5">
    <source>
        <dbReference type="ARBA" id="ARBA00022989"/>
    </source>
</evidence>
<gene>
    <name evidence="8" type="ORF">WA026_007912</name>
</gene>
<dbReference type="InterPro" id="IPR029399">
    <property type="entry name" value="TMEM192"/>
</dbReference>
<comment type="similarity">
    <text evidence="2">Belongs to the TMEM192 family.</text>
</comment>
<evidence type="ECO:0000256" key="4">
    <source>
        <dbReference type="ARBA" id="ARBA00022692"/>
    </source>
</evidence>
<comment type="caution">
    <text evidence="8">The sequence shown here is derived from an EMBL/GenBank/DDBJ whole genome shotgun (WGS) entry which is preliminary data.</text>
</comment>
<dbReference type="AlphaFoldDB" id="A0AAW1U4E2"/>
<dbReference type="GO" id="GO:0005765">
    <property type="term" value="C:lysosomal membrane"/>
    <property type="evidence" value="ECO:0007669"/>
    <property type="project" value="TreeGrafter"/>
</dbReference>
<dbReference type="GO" id="GO:0005770">
    <property type="term" value="C:late endosome"/>
    <property type="evidence" value="ECO:0007669"/>
    <property type="project" value="TreeGrafter"/>
</dbReference>
<protein>
    <recommendedName>
        <fullName evidence="3">Transmembrane protein 192</fullName>
    </recommendedName>
</protein>
<keyword evidence="9" id="KW-1185">Reference proteome</keyword>
<evidence type="ECO:0000256" key="6">
    <source>
        <dbReference type="ARBA" id="ARBA00023136"/>
    </source>
</evidence>
<keyword evidence="4 7" id="KW-0812">Transmembrane</keyword>
<accession>A0AAW1U4E2</accession>
<organism evidence="8 9">
    <name type="scientific">Henosepilachna vigintioctopunctata</name>
    <dbReference type="NCBI Taxonomy" id="420089"/>
    <lineage>
        <taxon>Eukaryota</taxon>
        <taxon>Metazoa</taxon>
        <taxon>Ecdysozoa</taxon>
        <taxon>Arthropoda</taxon>
        <taxon>Hexapoda</taxon>
        <taxon>Insecta</taxon>
        <taxon>Pterygota</taxon>
        <taxon>Neoptera</taxon>
        <taxon>Endopterygota</taxon>
        <taxon>Coleoptera</taxon>
        <taxon>Polyphaga</taxon>
        <taxon>Cucujiformia</taxon>
        <taxon>Coccinelloidea</taxon>
        <taxon>Coccinellidae</taxon>
        <taxon>Epilachninae</taxon>
        <taxon>Epilachnini</taxon>
        <taxon>Henosepilachna</taxon>
    </lineage>
</organism>
<evidence type="ECO:0000313" key="8">
    <source>
        <dbReference type="EMBL" id="KAK9875523.1"/>
    </source>
</evidence>
<comment type="subcellular location">
    <subcellularLocation>
        <location evidence="1">Membrane</location>
        <topology evidence="1">Multi-pass membrane protein</topology>
    </subcellularLocation>
</comment>
<dbReference type="PANTHER" id="PTHR31592">
    <property type="entry name" value="TRANSMEMBRANE PROTEIN 192"/>
    <property type="match status" value="1"/>
</dbReference>
<evidence type="ECO:0000256" key="1">
    <source>
        <dbReference type="ARBA" id="ARBA00004141"/>
    </source>
</evidence>
<keyword evidence="5 7" id="KW-1133">Transmembrane helix</keyword>
<keyword evidence="6 7" id="KW-0472">Membrane</keyword>